<proteinExistence type="predicted"/>
<name>A0A137P7X0_CONC2</name>
<dbReference type="EMBL" id="KQ964484">
    <property type="protein sequence ID" value="KXN71100.1"/>
    <property type="molecule type" value="Genomic_DNA"/>
</dbReference>
<dbReference type="Proteomes" id="UP000070444">
    <property type="component" value="Unassembled WGS sequence"/>
</dbReference>
<organism evidence="1 2">
    <name type="scientific">Conidiobolus coronatus (strain ATCC 28846 / CBS 209.66 / NRRL 28638)</name>
    <name type="common">Delacroixia coronata</name>
    <dbReference type="NCBI Taxonomy" id="796925"/>
    <lineage>
        <taxon>Eukaryota</taxon>
        <taxon>Fungi</taxon>
        <taxon>Fungi incertae sedis</taxon>
        <taxon>Zoopagomycota</taxon>
        <taxon>Entomophthoromycotina</taxon>
        <taxon>Entomophthoromycetes</taxon>
        <taxon>Entomophthorales</taxon>
        <taxon>Ancylistaceae</taxon>
        <taxon>Conidiobolus</taxon>
    </lineage>
</organism>
<reference evidence="1 2" key="1">
    <citation type="journal article" date="2015" name="Genome Biol. Evol.">
        <title>Phylogenomic analyses indicate that early fungi evolved digesting cell walls of algal ancestors of land plants.</title>
        <authorList>
            <person name="Chang Y."/>
            <person name="Wang S."/>
            <person name="Sekimoto S."/>
            <person name="Aerts A.L."/>
            <person name="Choi C."/>
            <person name="Clum A."/>
            <person name="LaButti K.M."/>
            <person name="Lindquist E.A."/>
            <person name="Yee Ngan C."/>
            <person name="Ohm R.A."/>
            <person name="Salamov A.A."/>
            <person name="Grigoriev I.V."/>
            <person name="Spatafora J.W."/>
            <person name="Berbee M.L."/>
        </authorList>
    </citation>
    <scope>NUCLEOTIDE SEQUENCE [LARGE SCALE GENOMIC DNA]</scope>
    <source>
        <strain evidence="1 2">NRRL 28638</strain>
    </source>
</reference>
<keyword evidence="2" id="KW-1185">Reference proteome</keyword>
<evidence type="ECO:0000313" key="2">
    <source>
        <dbReference type="Proteomes" id="UP000070444"/>
    </source>
</evidence>
<gene>
    <name evidence="1" type="ORF">CONCODRAFT_153912</name>
</gene>
<dbReference type="AlphaFoldDB" id="A0A137P7X0"/>
<accession>A0A137P7X0</accession>
<sequence length="448" mass="52622">QKFKSFDAIPEGLVIKNINCKKAGIDTDKLKNLSISDFGLIKNNYFSKREFPPVQSDDEQLQLALILHLMLSKLDSKGNQSKFEELAHYIDYNISYLLPLTYIPLLNNLKLNKKYNLWFSFFRNMKLDGTLISNGRLISDLAEDLIPNVISLVNNIVTKRKADNDIDYRNLSIDEDLDFEVLLNIVEEYELANRMPDRLIVNMIFDIAKEIAINKCEHRDYIENRWVAATLKLLLKSNDLKAAYSLYNDQFIKSENSIYAFLQYFGKIGGDKEGFKEFWGEFETNRITPNEWTYKFGLEVYLNMGDLKNVKLILNKLVSQTDVRLDSELVRLVIERLITAEPQNLNYILTIINSSYIDNTHSSWKYDMILISLVEYTKIDQLDHFDKLFNLYVKELYIYYNNLVTSRSKYVEEYNKDFMKNTAKTTMKIMMLKKNYLIQSLSNLFRLL</sequence>
<protein>
    <submittedName>
        <fullName evidence="1">Uncharacterized protein</fullName>
    </submittedName>
</protein>
<feature type="non-terminal residue" evidence="1">
    <location>
        <position position="1"/>
    </location>
</feature>
<evidence type="ECO:0000313" key="1">
    <source>
        <dbReference type="EMBL" id="KXN71100.1"/>
    </source>
</evidence>